<dbReference type="VEuPathDB" id="AmoebaDB:EIN_376580"/>
<dbReference type="AlphaFoldDB" id="A0A0A1TW24"/>
<sequence length="687" mass="78379">MLRSKYKKNLYALLDEKEFNVSAFNRLHHNMELAPVKLPKVFRILEDYITKNITVEANVIKATKTMGELSLNCRDQLSLIDQSMIRVIRQCVNSTVKKVKLAGVQLLDFYTKACNENSVRTNFEEIKKIPNDLTKMVGNNEEIKSCLTALRDCVVIFQMVNELDQILGYNTVLRVIFDSLTNSDGNEEITTQAKEIVLKIVTSISDKITTVKFIVQFSEFLDKNEKWSIPAVQSILGEFGVRVKPIISEVIIQTVLEHIPKSDKIASKIAQLNFVKKSINNKVGSINDNVRRLHGLLDFPIVSQKEFDENEAKPFIEMVFDLICECLTAITDDLIKADFCFFIFGECDQTNQSKTFLNTLLLFKITGSLKKEVLQRVDKTNFVKFLSNFNSTNSDIRHMTLLVVRQFLFGKELEKSSKTYVFSQQIKMGLVEMLQQPTSSEDIVEIYKFWRDMILTGQVNELLETIPLLGYVTKKSVKSNEKQQGCIHYVTIMLLKIIGTKYNIEGLNAYTESRLKGISSYFEVSGNDLKAKKVEKDREDVKGLLLIQKDVCDIIKNSDVAQEIDGIEKIDEEISLKNRAKHKVMQTNVLKQSSMKTKETSKKSVSISNEISFNMLKEIATKGSQKKENESEVSKLDITVLLTQAEELKKDETEMLNGIDSLLECDIQMSIPKQDELFNAHSLIPFE</sequence>
<evidence type="ECO:0000313" key="1">
    <source>
        <dbReference type="EMBL" id="ELP83483.1"/>
    </source>
</evidence>
<proteinExistence type="predicted"/>
<dbReference type="GeneID" id="14882515"/>
<dbReference type="KEGG" id="eiv:EIN_376580"/>
<accession>A0A0A1TW24</accession>
<name>A0A0A1TW24_ENTIV</name>
<dbReference type="OMA" id="NAYTESR"/>
<evidence type="ECO:0000313" key="2">
    <source>
        <dbReference type="Proteomes" id="UP000014680"/>
    </source>
</evidence>
<dbReference type="SUPFAM" id="SSF48371">
    <property type="entry name" value="ARM repeat"/>
    <property type="match status" value="1"/>
</dbReference>
<dbReference type="InterPro" id="IPR016024">
    <property type="entry name" value="ARM-type_fold"/>
</dbReference>
<dbReference type="Proteomes" id="UP000014680">
    <property type="component" value="Unassembled WGS sequence"/>
</dbReference>
<dbReference type="EMBL" id="KB207268">
    <property type="protein sequence ID" value="ELP83483.1"/>
    <property type="molecule type" value="Genomic_DNA"/>
</dbReference>
<gene>
    <name evidence="1" type="ORF">EIN_376580</name>
</gene>
<reference evidence="1 2" key="1">
    <citation type="submission" date="2012-10" db="EMBL/GenBank/DDBJ databases">
        <authorList>
            <person name="Zafar N."/>
            <person name="Inman J."/>
            <person name="Hall N."/>
            <person name="Lorenzi H."/>
            <person name="Caler E."/>
        </authorList>
    </citation>
    <scope>NUCLEOTIDE SEQUENCE [LARGE SCALE GENOMIC DNA]</scope>
    <source>
        <strain evidence="1 2">IP1</strain>
    </source>
</reference>
<dbReference type="OrthoDB" id="27346at2759"/>
<keyword evidence="2" id="KW-1185">Reference proteome</keyword>
<dbReference type="RefSeq" id="XP_004182829.1">
    <property type="nucleotide sequence ID" value="XM_004182781.1"/>
</dbReference>
<protein>
    <submittedName>
        <fullName evidence="1">Uncharacterized protein</fullName>
    </submittedName>
</protein>
<organism evidence="1 2">
    <name type="scientific">Entamoeba invadens IP1</name>
    <dbReference type="NCBI Taxonomy" id="370355"/>
    <lineage>
        <taxon>Eukaryota</taxon>
        <taxon>Amoebozoa</taxon>
        <taxon>Evosea</taxon>
        <taxon>Archamoebae</taxon>
        <taxon>Mastigamoebida</taxon>
        <taxon>Entamoebidae</taxon>
        <taxon>Entamoeba</taxon>
    </lineage>
</organism>